<gene>
    <name evidence="1" type="ORF">EIK79_14785</name>
</gene>
<name>A0A3P3R5P2_9EURY</name>
<dbReference type="RefSeq" id="WP_124956048.1">
    <property type="nucleotide sequence ID" value="NZ_RRCH01000032.1"/>
</dbReference>
<dbReference type="EMBL" id="RRCH01000032">
    <property type="protein sequence ID" value="RRJ28787.1"/>
    <property type="molecule type" value="Genomic_DNA"/>
</dbReference>
<sequence length="171" mass="18423">MSEQVAHIVDTCVFVACGQTDNPKFHGLATEAKRRGTTFLIPPQVYTELGGDPETDAYGSGSLPIESAVQAGWVTVAESLDYTDPTVSQVMDDARRFIAAETDRAEDSVEKADTAVIGLAVQLLNQGRAKTVIIYTGDQPAGNAAIQIIPRYGFDADQIEWIDGNTFIDNL</sequence>
<reference evidence="1 2" key="1">
    <citation type="submission" date="2018-11" db="EMBL/GenBank/DDBJ databases">
        <title>Taxonoimc description of Halomarina strain SPP-AMP-1.</title>
        <authorList>
            <person name="Pal Y."/>
            <person name="Srinivasana K."/>
            <person name="Verma A."/>
            <person name="Kumar P."/>
        </authorList>
    </citation>
    <scope>NUCLEOTIDE SEQUENCE [LARGE SCALE GENOMIC DNA]</scope>
    <source>
        <strain evidence="1 2">SPP-AMP-1</strain>
    </source>
</reference>
<keyword evidence="2" id="KW-1185">Reference proteome</keyword>
<dbReference type="OrthoDB" id="198445at2157"/>
<dbReference type="Proteomes" id="UP000282322">
    <property type="component" value="Unassembled WGS sequence"/>
</dbReference>
<dbReference type="InterPro" id="IPR058703">
    <property type="entry name" value="PIN-containing"/>
</dbReference>
<organism evidence="1 2">
    <name type="scientific">Halocatena pleomorpha</name>
    <dbReference type="NCBI Taxonomy" id="1785090"/>
    <lineage>
        <taxon>Archaea</taxon>
        <taxon>Methanobacteriati</taxon>
        <taxon>Methanobacteriota</taxon>
        <taxon>Stenosarchaea group</taxon>
        <taxon>Halobacteria</taxon>
        <taxon>Halobacteriales</taxon>
        <taxon>Natronomonadaceae</taxon>
        <taxon>Halocatena</taxon>
    </lineage>
</organism>
<comment type="caution">
    <text evidence="1">The sequence shown here is derived from an EMBL/GenBank/DDBJ whole genome shotgun (WGS) entry which is preliminary data.</text>
</comment>
<evidence type="ECO:0008006" key="3">
    <source>
        <dbReference type="Google" id="ProtNLM"/>
    </source>
</evidence>
<accession>A0A3P3R5P2</accession>
<dbReference type="Pfam" id="PF26425">
    <property type="entry name" value="PIN_halo"/>
    <property type="match status" value="1"/>
</dbReference>
<evidence type="ECO:0000313" key="2">
    <source>
        <dbReference type="Proteomes" id="UP000282322"/>
    </source>
</evidence>
<protein>
    <recommendedName>
        <fullName evidence="3">Nucleic acid-binding protein</fullName>
    </recommendedName>
</protein>
<evidence type="ECO:0000313" key="1">
    <source>
        <dbReference type="EMBL" id="RRJ28787.1"/>
    </source>
</evidence>
<proteinExistence type="predicted"/>
<dbReference type="AlphaFoldDB" id="A0A3P3R5P2"/>